<evidence type="ECO:0000313" key="4">
    <source>
        <dbReference type="Proteomes" id="UP000297245"/>
    </source>
</evidence>
<proteinExistence type="predicted"/>
<dbReference type="InterPro" id="IPR007111">
    <property type="entry name" value="NACHT_NTPase"/>
</dbReference>
<dbReference type="InterPro" id="IPR027417">
    <property type="entry name" value="P-loop_NTPase"/>
</dbReference>
<dbReference type="Gene3D" id="3.40.50.300">
    <property type="entry name" value="P-loop containing nucleotide triphosphate hydrolases"/>
    <property type="match status" value="1"/>
</dbReference>
<dbReference type="PANTHER" id="PTHR10039:SF16">
    <property type="entry name" value="GPI INOSITOL-DEACYLASE"/>
    <property type="match status" value="1"/>
</dbReference>
<keyword evidence="4" id="KW-1185">Reference proteome</keyword>
<dbReference type="Pfam" id="PF24883">
    <property type="entry name" value="NPHP3_N"/>
    <property type="match status" value="1"/>
</dbReference>
<dbReference type="Proteomes" id="UP000297245">
    <property type="component" value="Unassembled WGS sequence"/>
</dbReference>
<evidence type="ECO:0000313" key="3">
    <source>
        <dbReference type="EMBL" id="THU93561.1"/>
    </source>
</evidence>
<organism evidence="3 4">
    <name type="scientific">Dendrothele bispora (strain CBS 962.96)</name>
    <dbReference type="NCBI Taxonomy" id="1314807"/>
    <lineage>
        <taxon>Eukaryota</taxon>
        <taxon>Fungi</taxon>
        <taxon>Dikarya</taxon>
        <taxon>Basidiomycota</taxon>
        <taxon>Agaricomycotina</taxon>
        <taxon>Agaricomycetes</taxon>
        <taxon>Agaricomycetidae</taxon>
        <taxon>Agaricales</taxon>
        <taxon>Agaricales incertae sedis</taxon>
        <taxon>Dendrothele</taxon>
    </lineage>
</organism>
<evidence type="ECO:0000256" key="1">
    <source>
        <dbReference type="ARBA" id="ARBA00022737"/>
    </source>
</evidence>
<dbReference type="InterPro" id="IPR056884">
    <property type="entry name" value="NPHP3-like_N"/>
</dbReference>
<dbReference type="OrthoDB" id="194358at2759"/>
<dbReference type="PANTHER" id="PTHR10039">
    <property type="entry name" value="AMELOGENIN"/>
    <property type="match status" value="1"/>
</dbReference>
<gene>
    <name evidence="3" type="ORF">K435DRAFT_861403</name>
</gene>
<feature type="domain" description="NACHT" evidence="2">
    <location>
        <begin position="89"/>
        <end position="240"/>
    </location>
</feature>
<reference evidence="3 4" key="1">
    <citation type="journal article" date="2019" name="Nat. Ecol. Evol.">
        <title>Megaphylogeny resolves global patterns of mushroom evolution.</title>
        <authorList>
            <person name="Varga T."/>
            <person name="Krizsan K."/>
            <person name="Foldi C."/>
            <person name="Dima B."/>
            <person name="Sanchez-Garcia M."/>
            <person name="Sanchez-Ramirez S."/>
            <person name="Szollosi G.J."/>
            <person name="Szarkandi J.G."/>
            <person name="Papp V."/>
            <person name="Albert L."/>
            <person name="Andreopoulos W."/>
            <person name="Angelini C."/>
            <person name="Antonin V."/>
            <person name="Barry K.W."/>
            <person name="Bougher N.L."/>
            <person name="Buchanan P."/>
            <person name="Buyck B."/>
            <person name="Bense V."/>
            <person name="Catcheside P."/>
            <person name="Chovatia M."/>
            <person name="Cooper J."/>
            <person name="Damon W."/>
            <person name="Desjardin D."/>
            <person name="Finy P."/>
            <person name="Geml J."/>
            <person name="Haridas S."/>
            <person name="Hughes K."/>
            <person name="Justo A."/>
            <person name="Karasinski D."/>
            <person name="Kautmanova I."/>
            <person name="Kiss B."/>
            <person name="Kocsube S."/>
            <person name="Kotiranta H."/>
            <person name="LaButti K.M."/>
            <person name="Lechner B.E."/>
            <person name="Liimatainen K."/>
            <person name="Lipzen A."/>
            <person name="Lukacs Z."/>
            <person name="Mihaltcheva S."/>
            <person name="Morgado L.N."/>
            <person name="Niskanen T."/>
            <person name="Noordeloos M.E."/>
            <person name="Ohm R.A."/>
            <person name="Ortiz-Santana B."/>
            <person name="Ovrebo C."/>
            <person name="Racz N."/>
            <person name="Riley R."/>
            <person name="Savchenko A."/>
            <person name="Shiryaev A."/>
            <person name="Soop K."/>
            <person name="Spirin V."/>
            <person name="Szebenyi C."/>
            <person name="Tomsovsky M."/>
            <person name="Tulloss R.E."/>
            <person name="Uehling J."/>
            <person name="Grigoriev I.V."/>
            <person name="Vagvolgyi C."/>
            <person name="Papp T."/>
            <person name="Martin F.M."/>
            <person name="Miettinen O."/>
            <person name="Hibbett D.S."/>
            <person name="Nagy L.G."/>
        </authorList>
    </citation>
    <scope>NUCLEOTIDE SEQUENCE [LARGE SCALE GENOMIC DNA]</scope>
    <source>
        <strain evidence="3 4">CBS 962.96</strain>
    </source>
</reference>
<protein>
    <recommendedName>
        <fullName evidence="2">NACHT domain-containing protein</fullName>
    </recommendedName>
</protein>
<keyword evidence="1" id="KW-0677">Repeat</keyword>
<dbReference type="PROSITE" id="PS50837">
    <property type="entry name" value="NACHT"/>
    <property type="match status" value="1"/>
</dbReference>
<evidence type="ECO:0000259" key="2">
    <source>
        <dbReference type="PROSITE" id="PS50837"/>
    </source>
</evidence>
<dbReference type="SUPFAM" id="SSF52540">
    <property type="entry name" value="P-loop containing nucleoside triphosphate hydrolases"/>
    <property type="match status" value="1"/>
</dbReference>
<dbReference type="AlphaFoldDB" id="A0A4S8LW10"/>
<name>A0A4S8LW10_DENBC</name>
<dbReference type="EMBL" id="ML179246">
    <property type="protein sequence ID" value="THU93561.1"/>
    <property type="molecule type" value="Genomic_DNA"/>
</dbReference>
<sequence>MFTGAHHNTFNNPQFQFISGDKPVNNYDGGESISSEQREKQLQEIIKWLKPSSPSQNYNEYKEKKTLAKTGEWFISGKKYKEWKETANSMIWIQGEMGCGKSVLVSTIIQNLEESYLANSDANVAYYFFDFRDSSKQTVKNLIVSLLIQLSHNAVITPAAYGILKQFYDKNRSGMDEPGLLELENALLEVISLSLWKSTTIIIDALDEMEGKMFQSFLGFIKHLHAKNLQHLHVIVTSRPQIPIAIQLKELCSRSLGVIPFDKRDVHADVEILLEYTLNEHHSFERLNLALKTEIKRTLLENVNGM</sequence>
<accession>A0A4S8LW10</accession>